<dbReference type="PANTHER" id="PTHR13847">
    <property type="entry name" value="SARCOSINE DEHYDROGENASE-RELATED"/>
    <property type="match status" value="1"/>
</dbReference>
<dbReference type="EMBL" id="JBHSNS010000005">
    <property type="protein sequence ID" value="MFC5729720.1"/>
    <property type="molecule type" value="Genomic_DNA"/>
</dbReference>
<dbReference type="Gene3D" id="3.50.50.60">
    <property type="entry name" value="FAD/NAD(P)-binding domain"/>
    <property type="match status" value="1"/>
</dbReference>
<dbReference type="Pfam" id="PF01266">
    <property type="entry name" value="DAO"/>
    <property type="match status" value="1"/>
</dbReference>
<evidence type="ECO:0000256" key="1">
    <source>
        <dbReference type="ARBA" id="ARBA00023002"/>
    </source>
</evidence>
<keyword evidence="4" id="KW-1185">Reference proteome</keyword>
<evidence type="ECO:0000313" key="3">
    <source>
        <dbReference type="EMBL" id="MFC5729720.1"/>
    </source>
</evidence>
<feature type="domain" description="FAD dependent oxidoreductase" evidence="2">
    <location>
        <begin position="5"/>
        <end position="353"/>
    </location>
</feature>
<dbReference type="PRINTS" id="PR00420">
    <property type="entry name" value="RNGMNOXGNASE"/>
</dbReference>
<dbReference type="EC" id="1.-.-.-" evidence="3"/>
<proteinExistence type="predicted"/>
<dbReference type="PANTHER" id="PTHR13847:SF287">
    <property type="entry name" value="FAD-DEPENDENT OXIDOREDUCTASE DOMAIN-CONTAINING PROTEIN 1"/>
    <property type="match status" value="1"/>
</dbReference>
<dbReference type="Proteomes" id="UP001596072">
    <property type="component" value="Unassembled WGS sequence"/>
</dbReference>
<protein>
    <submittedName>
        <fullName evidence="3">NAD(P)/FAD-dependent oxidoreductase</fullName>
        <ecNumber evidence="3">1.-.-.-</ecNumber>
    </submittedName>
</protein>
<gene>
    <name evidence="3" type="ORF">ACFPQB_12400</name>
</gene>
<dbReference type="InterPro" id="IPR036188">
    <property type="entry name" value="FAD/NAD-bd_sf"/>
</dbReference>
<sequence length="393" mass="41601">MSGNRVIVVGGGLIGLSIARALAERGVSDVLVLERHSLASGGTGKSSGIVRAHYGVPSIAAMAWRSLPLFEKLGSDVGFRQVGYSVIVGEDDVAPLTANTRMHQELGIEVDLIDPEQLAGLWPGLEIDDVAAASFEPRGGFADATQLALYFGQQARESGARISQHTPVTRLCTTGSAVTGVVVENGDVLDADLVIVAAGWWSATLLSELGVDFPVEAYRSEILIVDAGHPLPDLPVISDLVSLQYCRVEGAGQFLVGNSDHTDFRRKLVDPDAYSNIAVEDAIESYAAKVMHRFPGFPNPSVTHTYAGVYDVPPDWNPVIAPVGGIDGLVLAAGFAGHGFKISPAVGDMVADLVLEGDSADPHVPARDFRLERFAEDDLLSSPHPYLGAGEMR</sequence>
<accession>A0ABW0ZML1</accession>
<dbReference type="SUPFAM" id="SSF51905">
    <property type="entry name" value="FAD/NAD(P)-binding domain"/>
    <property type="match status" value="1"/>
</dbReference>
<name>A0ABW0ZML1_9ACTN</name>
<dbReference type="Gene3D" id="3.30.9.10">
    <property type="entry name" value="D-Amino Acid Oxidase, subunit A, domain 2"/>
    <property type="match status" value="1"/>
</dbReference>
<dbReference type="InterPro" id="IPR006076">
    <property type="entry name" value="FAD-dep_OxRdtase"/>
</dbReference>
<organism evidence="3 4">
    <name type="scientific">Nocardioides vastitatis</name>
    <dbReference type="NCBI Taxonomy" id="2568655"/>
    <lineage>
        <taxon>Bacteria</taxon>
        <taxon>Bacillati</taxon>
        <taxon>Actinomycetota</taxon>
        <taxon>Actinomycetes</taxon>
        <taxon>Propionibacteriales</taxon>
        <taxon>Nocardioidaceae</taxon>
        <taxon>Nocardioides</taxon>
    </lineage>
</organism>
<comment type="caution">
    <text evidence="3">The sequence shown here is derived from an EMBL/GenBank/DDBJ whole genome shotgun (WGS) entry which is preliminary data.</text>
</comment>
<evidence type="ECO:0000313" key="4">
    <source>
        <dbReference type="Proteomes" id="UP001596072"/>
    </source>
</evidence>
<keyword evidence="1 3" id="KW-0560">Oxidoreductase</keyword>
<dbReference type="RefSeq" id="WP_136433548.1">
    <property type="nucleotide sequence ID" value="NZ_JBHSNS010000005.1"/>
</dbReference>
<reference evidence="4" key="1">
    <citation type="journal article" date="2019" name="Int. J. Syst. Evol. Microbiol.">
        <title>The Global Catalogue of Microorganisms (GCM) 10K type strain sequencing project: providing services to taxonomists for standard genome sequencing and annotation.</title>
        <authorList>
            <consortium name="The Broad Institute Genomics Platform"/>
            <consortium name="The Broad Institute Genome Sequencing Center for Infectious Disease"/>
            <person name="Wu L."/>
            <person name="Ma J."/>
        </authorList>
    </citation>
    <scope>NUCLEOTIDE SEQUENCE [LARGE SCALE GENOMIC DNA]</scope>
    <source>
        <strain evidence="4">YIM 94188</strain>
    </source>
</reference>
<evidence type="ECO:0000259" key="2">
    <source>
        <dbReference type="Pfam" id="PF01266"/>
    </source>
</evidence>
<dbReference type="GO" id="GO:0016491">
    <property type="term" value="F:oxidoreductase activity"/>
    <property type="evidence" value="ECO:0007669"/>
    <property type="project" value="UniProtKB-KW"/>
</dbReference>